<evidence type="ECO:0000313" key="2">
    <source>
        <dbReference type="Proteomes" id="UP000238937"/>
    </source>
</evidence>
<dbReference type="AlphaFoldDB" id="A0A2T1G198"/>
<organism evidence="1 2">
    <name type="scientific">Chamaesiphon polymorphus CCALA 037</name>
    <dbReference type="NCBI Taxonomy" id="2107692"/>
    <lineage>
        <taxon>Bacteria</taxon>
        <taxon>Bacillati</taxon>
        <taxon>Cyanobacteriota</taxon>
        <taxon>Cyanophyceae</taxon>
        <taxon>Gomontiellales</taxon>
        <taxon>Chamaesiphonaceae</taxon>
        <taxon>Chamaesiphon</taxon>
    </lineage>
</organism>
<dbReference type="EMBL" id="PVWO01000374">
    <property type="protein sequence ID" value="PSB51007.1"/>
    <property type="molecule type" value="Genomic_DNA"/>
</dbReference>
<sequence length="96" mass="10070">MGSGVVSWGLEIFDRIASALLGETHAVGVGVRVASAFAEEACRRHTKRDVSSDGSLSWKGAPLGLCPRPHFPFSAIPSAAESRSISTTLTQYPQAG</sequence>
<accession>A0A2T1G198</accession>
<name>A0A2T1G198_9CYAN</name>
<evidence type="ECO:0000313" key="1">
    <source>
        <dbReference type="EMBL" id="PSB51007.1"/>
    </source>
</evidence>
<comment type="caution">
    <text evidence="1">The sequence shown here is derived from an EMBL/GenBank/DDBJ whole genome shotgun (WGS) entry which is preliminary data.</text>
</comment>
<gene>
    <name evidence="1" type="ORF">C7B77_22065</name>
</gene>
<proteinExistence type="predicted"/>
<keyword evidence="2" id="KW-1185">Reference proteome</keyword>
<reference evidence="1 2" key="1">
    <citation type="submission" date="2018-03" db="EMBL/GenBank/DDBJ databases">
        <title>The ancient ancestry and fast evolution of plastids.</title>
        <authorList>
            <person name="Moore K.R."/>
            <person name="Magnabosco C."/>
            <person name="Momper L."/>
            <person name="Gold D.A."/>
            <person name="Bosak T."/>
            <person name="Fournier G.P."/>
        </authorList>
    </citation>
    <scope>NUCLEOTIDE SEQUENCE [LARGE SCALE GENOMIC DNA]</scope>
    <source>
        <strain evidence="1 2">CCALA 037</strain>
    </source>
</reference>
<dbReference type="Proteomes" id="UP000238937">
    <property type="component" value="Unassembled WGS sequence"/>
</dbReference>
<protein>
    <submittedName>
        <fullName evidence="1">Uncharacterized protein</fullName>
    </submittedName>
</protein>